<reference evidence="1" key="2">
    <citation type="submission" date="2023-02" db="EMBL/GenBank/DDBJ databases">
        <authorList>
            <person name="Concha-Toloza M."/>
            <person name="Lopez-Cantillo M."/>
            <person name="Molina-Mora J."/>
            <person name="Collado L."/>
        </authorList>
    </citation>
    <scope>NUCLEOTIDE SEQUENCE</scope>
    <source>
        <strain evidence="1">FR1p273A</strain>
    </source>
</reference>
<proteinExistence type="predicted"/>
<dbReference type="EMBL" id="JAQTJH010000017">
    <property type="protein sequence ID" value="MDK2063093.1"/>
    <property type="molecule type" value="Genomic_DNA"/>
</dbReference>
<comment type="caution">
    <text evidence="1">The sequence shown here is derived from an EMBL/GenBank/DDBJ whole genome shotgun (WGS) entry which is preliminary data.</text>
</comment>
<gene>
    <name evidence="1" type="ORF">PT520_11245</name>
</gene>
<dbReference type="RefSeq" id="WP_260877924.1">
    <property type="nucleotide sequence ID" value="NZ_JAODEW010000026.1"/>
</dbReference>
<evidence type="ECO:0000313" key="1">
    <source>
        <dbReference type="EMBL" id="MDK2063093.1"/>
    </source>
</evidence>
<dbReference type="Proteomes" id="UP001237843">
    <property type="component" value="Unassembled WGS sequence"/>
</dbReference>
<evidence type="ECO:0008006" key="3">
    <source>
        <dbReference type="Google" id="ProtNLM"/>
    </source>
</evidence>
<organism evidence="1 2">
    <name type="scientific">Aliarcobacter butzleri</name>
    <dbReference type="NCBI Taxonomy" id="28197"/>
    <lineage>
        <taxon>Bacteria</taxon>
        <taxon>Pseudomonadati</taxon>
        <taxon>Campylobacterota</taxon>
        <taxon>Epsilonproteobacteria</taxon>
        <taxon>Campylobacterales</taxon>
        <taxon>Arcobacteraceae</taxon>
        <taxon>Aliarcobacter</taxon>
    </lineage>
</organism>
<evidence type="ECO:0000313" key="2">
    <source>
        <dbReference type="Proteomes" id="UP001237843"/>
    </source>
</evidence>
<accession>A0AAW6VT08</accession>
<sequence>MVTTKHCQARMAQRGLPKRLLDLVLEFGKDNGDKLILNKKATKKVIEEIDSIRKELLKIMDKGGVTVVIENERLITAYNTNSYKRN</sequence>
<name>A0AAW6VT08_9BACT</name>
<reference evidence="1" key="1">
    <citation type="journal article" date="2023" name="Antibiotics">
        <title>Genomic Characterization of Antibiotic-Resistant Campylobacterales Isolated from Chilean Poultry Meat.</title>
        <authorList>
            <person name="Concha-Toloza M."/>
            <person name="Lopez-Cantillo M."/>
            <person name="Molina-Mora J.A."/>
            <person name="Collado L."/>
        </authorList>
    </citation>
    <scope>NUCLEOTIDE SEQUENCE</scope>
    <source>
        <strain evidence="1">FR1p273A</strain>
    </source>
</reference>
<dbReference type="AlphaFoldDB" id="A0AAW6VT08"/>
<protein>
    <recommendedName>
        <fullName evidence="3">DUF4258 domain-containing protein</fullName>
    </recommendedName>
</protein>